<proteinExistence type="predicted"/>
<comment type="caution">
    <text evidence="1">The sequence shown here is derived from an EMBL/GenBank/DDBJ whole genome shotgun (WGS) entry which is preliminary data.</text>
</comment>
<dbReference type="Proteomes" id="UP001472677">
    <property type="component" value="Unassembled WGS sequence"/>
</dbReference>
<gene>
    <name evidence="1" type="ORF">V6N12_010536</name>
</gene>
<organism evidence="1 2">
    <name type="scientific">Hibiscus sabdariffa</name>
    <name type="common">roselle</name>
    <dbReference type="NCBI Taxonomy" id="183260"/>
    <lineage>
        <taxon>Eukaryota</taxon>
        <taxon>Viridiplantae</taxon>
        <taxon>Streptophyta</taxon>
        <taxon>Embryophyta</taxon>
        <taxon>Tracheophyta</taxon>
        <taxon>Spermatophyta</taxon>
        <taxon>Magnoliopsida</taxon>
        <taxon>eudicotyledons</taxon>
        <taxon>Gunneridae</taxon>
        <taxon>Pentapetalae</taxon>
        <taxon>rosids</taxon>
        <taxon>malvids</taxon>
        <taxon>Malvales</taxon>
        <taxon>Malvaceae</taxon>
        <taxon>Malvoideae</taxon>
        <taxon>Hibiscus</taxon>
    </lineage>
</organism>
<protein>
    <submittedName>
        <fullName evidence="1">Uncharacterized protein</fullName>
    </submittedName>
</protein>
<name>A0ABR2ELX0_9ROSI</name>
<sequence>MKLKVAQEFDACSTSELCPGVAKPESQTGATEETRVSQCLGTETLVPVATNEEAEEVALATLSTWSTYKGGE</sequence>
<reference evidence="1 2" key="1">
    <citation type="journal article" date="2024" name="G3 (Bethesda)">
        <title>Genome assembly of Hibiscus sabdariffa L. provides insights into metabolisms of medicinal natural products.</title>
        <authorList>
            <person name="Kim T."/>
        </authorList>
    </citation>
    <scope>NUCLEOTIDE SEQUENCE [LARGE SCALE GENOMIC DNA]</scope>
    <source>
        <strain evidence="1">TK-2024</strain>
        <tissue evidence="1">Old leaves</tissue>
    </source>
</reference>
<evidence type="ECO:0000313" key="1">
    <source>
        <dbReference type="EMBL" id="KAK8562458.1"/>
    </source>
</evidence>
<evidence type="ECO:0000313" key="2">
    <source>
        <dbReference type="Proteomes" id="UP001472677"/>
    </source>
</evidence>
<keyword evidence="2" id="KW-1185">Reference proteome</keyword>
<accession>A0ABR2ELX0</accession>
<dbReference type="EMBL" id="JBBPBM010000012">
    <property type="protein sequence ID" value="KAK8562458.1"/>
    <property type="molecule type" value="Genomic_DNA"/>
</dbReference>